<evidence type="ECO:0000256" key="3">
    <source>
        <dbReference type="ARBA" id="ARBA00022842"/>
    </source>
</evidence>
<dbReference type="Ensembl" id="ENSSPUT00000025364.1">
    <property type="protein sequence ID" value="ENSSPUP00000023772.1"/>
    <property type="gene ID" value="ENSSPUG00000018240.1"/>
</dbReference>
<feature type="region of interest" description="Disordered" evidence="4">
    <location>
        <begin position="57"/>
        <end position="82"/>
    </location>
</feature>
<keyword evidence="2" id="KW-0378">Hydrolase</keyword>
<evidence type="ECO:0000256" key="1">
    <source>
        <dbReference type="ARBA" id="ARBA00022723"/>
    </source>
</evidence>
<evidence type="ECO:0000259" key="5">
    <source>
        <dbReference type="Pfam" id="PF00752"/>
    </source>
</evidence>
<dbReference type="GO" id="GO:0000287">
    <property type="term" value="F:magnesium ion binding"/>
    <property type="evidence" value="ECO:0007669"/>
    <property type="project" value="TreeGrafter"/>
</dbReference>
<proteinExistence type="predicted"/>
<evidence type="ECO:0000313" key="8">
    <source>
        <dbReference type="Proteomes" id="UP000694392"/>
    </source>
</evidence>
<dbReference type="GO" id="GO:0004523">
    <property type="term" value="F:RNA-DNA hybrid ribonuclease activity"/>
    <property type="evidence" value="ECO:0007669"/>
    <property type="project" value="TreeGrafter"/>
</dbReference>
<dbReference type="PANTHER" id="PTHR11081">
    <property type="entry name" value="FLAP ENDONUCLEASE FAMILY MEMBER"/>
    <property type="match status" value="1"/>
</dbReference>
<evidence type="ECO:0000313" key="7">
    <source>
        <dbReference type="Ensembl" id="ENSSPUP00000023772.1"/>
    </source>
</evidence>
<reference evidence="7" key="2">
    <citation type="submission" date="2025-09" db="UniProtKB">
        <authorList>
            <consortium name="Ensembl"/>
        </authorList>
    </citation>
    <scope>IDENTIFICATION</scope>
</reference>
<evidence type="ECO:0000259" key="6">
    <source>
        <dbReference type="Pfam" id="PF00867"/>
    </source>
</evidence>
<dbReference type="AlphaFoldDB" id="A0A8D0HLG9"/>
<dbReference type="Proteomes" id="UP000694392">
    <property type="component" value="Unplaced"/>
</dbReference>
<dbReference type="SUPFAM" id="SSF88723">
    <property type="entry name" value="PIN domain-like"/>
    <property type="match status" value="1"/>
</dbReference>
<dbReference type="Pfam" id="PF00752">
    <property type="entry name" value="XPG_N"/>
    <property type="match status" value="1"/>
</dbReference>
<dbReference type="PANTHER" id="PTHR11081:SF9">
    <property type="entry name" value="FLAP ENDONUCLEASE 1"/>
    <property type="match status" value="1"/>
</dbReference>
<keyword evidence="8" id="KW-1185">Reference proteome</keyword>
<sequence length="119" mass="13033">TDSTITPVPSWGSLPHSLRLCFSHLQGLFYRTLHLLENGIKPVFVLDGQPPLLKQPVLDRRAEATRARREEPGSEPTAAPQWTLKQDCETLLDCLGVPYIQAPAEAEATCAALEKSGQA</sequence>
<dbReference type="Pfam" id="PF00867">
    <property type="entry name" value="XPG_I"/>
    <property type="match status" value="1"/>
</dbReference>
<dbReference type="GO" id="GO:0008409">
    <property type="term" value="F:5'-3' exonuclease activity"/>
    <property type="evidence" value="ECO:0007669"/>
    <property type="project" value="TreeGrafter"/>
</dbReference>
<dbReference type="GO" id="GO:0005634">
    <property type="term" value="C:nucleus"/>
    <property type="evidence" value="ECO:0007669"/>
    <property type="project" value="TreeGrafter"/>
</dbReference>
<keyword evidence="2" id="KW-0540">Nuclease</keyword>
<organism evidence="7 8">
    <name type="scientific">Sphenodon punctatus</name>
    <name type="common">Tuatara</name>
    <name type="synonym">Hatteria punctata</name>
    <dbReference type="NCBI Taxonomy" id="8508"/>
    <lineage>
        <taxon>Eukaryota</taxon>
        <taxon>Metazoa</taxon>
        <taxon>Chordata</taxon>
        <taxon>Craniata</taxon>
        <taxon>Vertebrata</taxon>
        <taxon>Euteleostomi</taxon>
        <taxon>Lepidosauria</taxon>
        <taxon>Sphenodontia</taxon>
        <taxon>Sphenodontidae</taxon>
        <taxon>Sphenodon</taxon>
    </lineage>
</organism>
<dbReference type="InterPro" id="IPR006086">
    <property type="entry name" value="XPG-I_dom"/>
</dbReference>
<dbReference type="InterPro" id="IPR029060">
    <property type="entry name" value="PIN-like_dom_sf"/>
</dbReference>
<evidence type="ECO:0000256" key="4">
    <source>
        <dbReference type="SAM" id="MobiDB-lite"/>
    </source>
</evidence>
<keyword evidence="1" id="KW-0479">Metal-binding</keyword>
<keyword evidence="2" id="KW-0255">Endonuclease</keyword>
<keyword evidence="3" id="KW-0460">Magnesium</keyword>
<feature type="domain" description="XPG-I" evidence="6">
    <location>
        <begin position="96"/>
        <end position="118"/>
    </location>
</feature>
<protein>
    <submittedName>
        <fullName evidence="7">Uncharacterized protein</fullName>
    </submittedName>
</protein>
<accession>A0A8D0HLG9</accession>
<evidence type="ECO:0000256" key="2">
    <source>
        <dbReference type="ARBA" id="ARBA00022759"/>
    </source>
</evidence>
<dbReference type="PRINTS" id="PR00853">
    <property type="entry name" value="XPGRADSUPER"/>
</dbReference>
<dbReference type="InterPro" id="IPR006084">
    <property type="entry name" value="XPG/Rad2"/>
</dbReference>
<dbReference type="InterPro" id="IPR006085">
    <property type="entry name" value="XPG_DNA_repair_N"/>
</dbReference>
<dbReference type="Gene3D" id="3.40.50.1010">
    <property type="entry name" value="5'-nuclease"/>
    <property type="match status" value="1"/>
</dbReference>
<reference evidence="7" key="1">
    <citation type="submission" date="2025-08" db="UniProtKB">
        <authorList>
            <consortium name="Ensembl"/>
        </authorList>
    </citation>
    <scope>IDENTIFICATION</scope>
</reference>
<dbReference type="GO" id="GO:0030145">
    <property type="term" value="F:manganese ion binding"/>
    <property type="evidence" value="ECO:0007669"/>
    <property type="project" value="TreeGrafter"/>
</dbReference>
<dbReference type="GO" id="GO:0017108">
    <property type="term" value="F:5'-flap endonuclease activity"/>
    <property type="evidence" value="ECO:0007669"/>
    <property type="project" value="TreeGrafter"/>
</dbReference>
<feature type="domain" description="XPG N-terminal" evidence="5">
    <location>
        <begin position="23"/>
        <end position="64"/>
    </location>
</feature>
<feature type="compositionally biased region" description="Basic and acidic residues" evidence="4">
    <location>
        <begin position="57"/>
        <end position="72"/>
    </location>
</feature>
<name>A0A8D0HLG9_SPHPU</name>